<name>E6QVR8_9ZZZZ</name>
<organism evidence="1">
    <name type="scientific">mine drainage metagenome</name>
    <dbReference type="NCBI Taxonomy" id="410659"/>
    <lineage>
        <taxon>unclassified sequences</taxon>
        <taxon>metagenomes</taxon>
        <taxon>ecological metagenomes</taxon>
    </lineage>
</organism>
<reference evidence="1" key="1">
    <citation type="submission" date="2009-10" db="EMBL/GenBank/DDBJ databases">
        <title>Diversity of trophic interactions inside an arsenic-rich microbial ecosystem.</title>
        <authorList>
            <person name="Bertin P.N."/>
            <person name="Heinrich-Salmeron A."/>
            <person name="Pelletier E."/>
            <person name="Goulhen-Chollet F."/>
            <person name="Arsene-Ploetze F."/>
            <person name="Gallien S."/>
            <person name="Calteau A."/>
            <person name="Vallenet D."/>
            <person name="Casiot C."/>
            <person name="Chane-Woon-Ming B."/>
            <person name="Giloteaux L."/>
            <person name="Barakat M."/>
            <person name="Bonnefoy V."/>
            <person name="Bruneel O."/>
            <person name="Chandler M."/>
            <person name="Cleiss J."/>
            <person name="Duran R."/>
            <person name="Elbaz-Poulichet F."/>
            <person name="Fonknechten N."/>
            <person name="Lauga B."/>
            <person name="Mornico D."/>
            <person name="Ortet P."/>
            <person name="Schaeffer C."/>
            <person name="Siguier P."/>
            <person name="Alexander Thil Smith A."/>
            <person name="Van Dorsselaer A."/>
            <person name="Weissenbach J."/>
            <person name="Medigue C."/>
            <person name="Le Paslier D."/>
        </authorList>
    </citation>
    <scope>NUCLEOTIDE SEQUENCE</scope>
</reference>
<dbReference type="AlphaFoldDB" id="E6QVR8"/>
<protein>
    <submittedName>
        <fullName evidence="1">Uncharacterized protein</fullName>
    </submittedName>
</protein>
<proteinExistence type="predicted"/>
<accession>E6QVR8</accession>
<sequence length="39" mass="4222">MGLGYVGYDTAENAVDYAISVLASDWPQQVRDLEAKTSS</sequence>
<comment type="caution">
    <text evidence="1">The sequence shown here is derived from an EMBL/GenBank/DDBJ whole genome shotgun (WGS) entry which is preliminary data.</text>
</comment>
<dbReference type="EMBL" id="CABR01000136">
    <property type="protein sequence ID" value="CBI11341.1"/>
    <property type="molecule type" value="Genomic_DNA"/>
</dbReference>
<gene>
    <name evidence="1" type="ORF">CARN7_2163</name>
</gene>
<evidence type="ECO:0000313" key="1">
    <source>
        <dbReference type="EMBL" id="CBI11341.1"/>
    </source>
</evidence>